<feature type="domain" description="Protein kinase" evidence="7">
    <location>
        <begin position="1424"/>
        <end position="1680"/>
    </location>
</feature>
<comment type="caution">
    <text evidence="8">The sequence shown here is derived from an EMBL/GenBank/DDBJ whole genome shotgun (WGS) entry which is preliminary data.</text>
</comment>
<dbReference type="GO" id="GO:0004674">
    <property type="term" value="F:protein serine/threonine kinase activity"/>
    <property type="evidence" value="ECO:0007669"/>
    <property type="project" value="UniProtKB-KW"/>
</dbReference>
<evidence type="ECO:0000256" key="6">
    <source>
        <dbReference type="SAM" id="MobiDB-lite"/>
    </source>
</evidence>
<reference evidence="8 9" key="1">
    <citation type="journal article" date="2021" name="Elife">
        <title>Chloroplast acquisition without the gene transfer in kleptoplastic sea slugs, Plakobranchus ocellatus.</title>
        <authorList>
            <person name="Maeda T."/>
            <person name="Takahashi S."/>
            <person name="Yoshida T."/>
            <person name="Shimamura S."/>
            <person name="Takaki Y."/>
            <person name="Nagai Y."/>
            <person name="Toyoda A."/>
            <person name="Suzuki Y."/>
            <person name="Arimoto A."/>
            <person name="Ishii H."/>
            <person name="Satoh N."/>
            <person name="Nishiyama T."/>
            <person name="Hasebe M."/>
            <person name="Maruyama T."/>
            <person name="Minagawa J."/>
            <person name="Obokata J."/>
            <person name="Shigenobu S."/>
        </authorList>
    </citation>
    <scope>NUCLEOTIDE SEQUENCE [LARGE SCALE GENOMIC DNA]</scope>
</reference>
<dbReference type="SMART" id="SM00220">
    <property type="entry name" value="S_TKc"/>
    <property type="match status" value="1"/>
</dbReference>
<feature type="compositionally biased region" description="Gly residues" evidence="6">
    <location>
        <begin position="771"/>
        <end position="781"/>
    </location>
</feature>
<feature type="compositionally biased region" description="Low complexity" evidence="6">
    <location>
        <begin position="2044"/>
        <end position="2076"/>
    </location>
</feature>
<protein>
    <submittedName>
        <fullName evidence="8">Mitogen-activated protein kinase kinase kinase 14-like</fullName>
    </submittedName>
</protein>
<feature type="compositionally biased region" description="Polar residues" evidence="6">
    <location>
        <begin position="1182"/>
        <end position="1191"/>
    </location>
</feature>
<feature type="region of interest" description="Disordered" evidence="6">
    <location>
        <begin position="874"/>
        <end position="919"/>
    </location>
</feature>
<feature type="compositionally biased region" description="Polar residues" evidence="6">
    <location>
        <begin position="2009"/>
        <end position="2025"/>
    </location>
</feature>
<dbReference type="Gene3D" id="1.10.510.10">
    <property type="entry name" value="Transferase(Phosphotransferase) domain 1"/>
    <property type="match status" value="1"/>
</dbReference>
<feature type="region of interest" description="Disordered" evidence="6">
    <location>
        <begin position="1961"/>
        <end position="2001"/>
    </location>
</feature>
<feature type="region of interest" description="Disordered" evidence="6">
    <location>
        <begin position="440"/>
        <end position="493"/>
    </location>
</feature>
<feature type="compositionally biased region" description="Polar residues" evidence="6">
    <location>
        <begin position="1984"/>
        <end position="1999"/>
    </location>
</feature>
<feature type="region of interest" description="Disordered" evidence="6">
    <location>
        <begin position="749"/>
        <end position="857"/>
    </location>
</feature>
<evidence type="ECO:0000256" key="3">
    <source>
        <dbReference type="ARBA" id="ARBA00022741"/>
    </source>
</evidence>
<dbReference type="PROSITE" id="PS00108">
    <property type="entry name" value="PROTEIN_KINASE_ST"/>
    <property type="match status" value="1"/>
</dbReference>
<evidence type="ECO:0000256" key="2">
    <source>
        <dbReference type="ARBA" id="ARBA00022679"/>
    </source>
</evidence>
<feature type="compositionally biased region" description="Basic and acidic residues" evidence="6">
    <location>
        <begin position="27"/>
        <end position="182"/>
    </location>
</feature>
<accession>A0AAV4B5K4</accession>
<feature type="region of interest" description="Disordered" evidence="6">
    <location>
        <begin position="1235"/>
        <end position="1287"/>
    </location>
</feature>
<feature type="compositionally biased region" description="Low complexity" evidence="6">
    <location>
        <begin position="1010"/>
        <end position="1030"/>
    </location>
</feature>
<evidence type="ECO:0000259" key="7">
    <source>
        <dbReference type="PROSITE" id="PS50011"/>
    </source>
</evidence>
<evidence type="ECO:0000256" key="5">
    <source>
        <dbReference type="ARBA" id="ARBA00022840"/>
    </source>
</evidence>
<feature type="region of interest" description="Disordered" evidence="6">
    <location>
        <begin position="2006"/>
        <end position="2025"/>
    </location>
</feature>
<dbReference type="Proteomes" id="UP000735302">
    <property type="component" value="Unassembled WGS sequence"/>
</dbReference>
<organism evidence="8 9">
    <name type="scientific">Plakobranchus ocellatus</name>
    <dbReference type="NCBI Taxonomy" id="259542"/>
    <lineage>
        <taxon>Eukaryota</taxon>
        <taxon>Metazoa</taxon>
        <taxon>Spiralia</taxon>
        <taxon>Lophotrochozoa</taxon>
        <taxon>Mollusca</taxon>
        <taxon>Gastropoda</taxon>
        <taxon>Heterobranchia</taxon>
        <taxon>Euthyneura</taxon>
        <taxon>Panpulmonata</taxon>
        <taxon>Sacoglossa</taxon>
        <taxon>Placobranchoidea</taxon>
        <taxon>Plakobranchidae</taxon>
        <taxon>Plakobranchus</taxon>
    </lineage>
</organism>
<feature type="compositionally biased region" description="Polar residues" evidence="6">
    <location>
        <begin position="1272"/>
        <end position="1285"/>
    </location>
</feature>
<feature type="region of interest" description="Disordered" evidence="6">
    <location>
        <begin position="1182"/>
        <end position="1217"/>
    </location>
</feature>
<dbReference type="GO" id="GO:0005524">
    <property type="term" value="F:ATP binding"/>
    <property type="evidence" value="ECO:0007669"/>
    <property type="project" value="UniProtKB-KW"/>
</dbReference>
<gene>
    <name evidence="8" type="ORF">PoB_004059100</name>
</gene>
<dbReference type="PROSITE" id="PS50011">
    <property type="entry name" value="PROTEIN_KINASE_DOM"/>
    <property type="match status" value="1"/>
</dbReference>
<dbReference type="Gene3D" id="3.30.200.20">
    <property type="entry name" value="Phosphorylase Kinase, domain 1"/>
    <property type="match status" value="1"/>
</dbReference>
<feature type="compositionally biased region" description="Low complexity" evidence="6">
    <location>
        <begin position="1241"/>
        <end position="1252"/>
    </location>
</feature>
<keyword evidence="5" id="KW-0067">ATP-binding</keyword>
<keyword evidence="9" id="KW-1185">Reference proteome</keyword>
<evidence type="ECO:0000313" key="8">
    <source>
        <dbReference type="EMBL" id="GFO14086.1"/>
    </source>
</evidence>
<feature type="compositionally biased region" description="Basic and acidic residues" evidence="6">
    <location>
        <begin position="819"/>
        <end position="850"/>
    </location>
</feature>
<feature type="region of interest" description="Disordered" evidence="6">
    <location>
        <begin position="984"/>
        <end position="1050"/>
    </location>
</feature>
<evidence type="ECO:0000256" key="4">
    <source>
        <dbReference type="ARBA" id="ARBA00022777"/>
    </source>
</evidence>
<feature type="compositionally biased region" description="Low complexity" evidence="6">
    <location>
        <begin position="906"/>
        <end position="919"/>
    </location>
</feature>
<feature type="compositionally biased region" description="Basic and acidic residues" evidence="6">
    <location>
        <begin position="878"/>
        <end position="888"/>
    </location>
</feature>
<feature type="region of interest" description="Disordered" evidence="6">
    <location>
        <begin position="2034"/>
        <end position="2083"/>
    </location>
</feature>
<feature type="region of interest" description="Disordered" evidence="6">
    <location>
        <begin position="710"/>
        <end position="732"/>
    </location>
</feature>
<dbReference type="InterPro" id="IPR008271">
    <property type="entry name" value="Ser/Thr_kinase_AS"/>
</dbReference>
<sequence>MSTPRKEKLRLIKELEILGYKLQQRSMPEESQEKDKFLSEKEMDNDPTCRENTKENLDKEWHESLEKENQDKEWHKSVEKESLDKEWHESLEKENLDKEWHKSLEKESLDKEWHESLEKENLDKEWHKSVEKESLDKEWHGSLEKENQDKERHGSLEKENLDKEWHGSLEKENQDKECHESVEKESLDKECYESVEKESLHNEWHDSMDKLAVSMNLKEISSVVEEISETGDRDDKKMSKRLDEFINEIIKLLKHHADKTIFNKFLVLAASAKLPIMNDYIKIAENDKLGKDSNKFEEEQCAETSIKEYCTDHSTRDESPFIDETMEKSVLKETKMAEGRQSKIGIRIKKAMLEEDNNRRASEIEAPGCCKYIGPEACGDDFSEKQLEIVDNLYGEKGSHDEMDKEYLSMLKKLNNGSDDLKQDMDADLLKSLEQHLSTCPTSDEAQQHLSRCPTNDGAQQHLSTCPTDGQAQQHFSRCPTNDEAQQHLSTCPTNDEAQQHFSLCPTSDEAQQHLSRCPTNDEDQQHLSRCHKNDEAQRLWSRCPTNDEAHRFQRENEENKWEAAFDNKVYGSLMWHGSIQAVWSLDQPPSEPWNQFSLAFVGTVARCVGLAQNIPWDSVNISWTKESLSSKIIFRNLCLSNSLNFEEEDQSRFGLKSHSGHFLQSIAKRRFLSKMDKRRCKNSSSIKKPCEVKKIVGFSEKIAGCRRNRRGHFLRKKQQKQLSRKRVPSFAKKTKAAYLKQEAAKFRTCSGSNDGHSGRGGVTSSRGFHRGGSGKGGWTGGTQSSQGSGQGHGSGDDDDPDDHNRRYNKKYNVAEINDDTKKDEGKEKDQDKSKSTEEKSHGKSNHCYDRNPPQEGFFIQNDALSLAAAAKNVTYDGDPKDQRRRSDPNQGGARPRHNDVTWTGPIPSSAPVLPLSVPDDQTKKLRNQKEHAVISPTQLCEALGSAESSHVPPELFKHVNVCLSKAMHDLTFCSQEFSESLQLEPDVEEGQPEVRSTVSGERNKNVPYAASDRAASSTLTATTKTSSAAQDDMTSMQSAASASLPIGNSPSSPCSPQGCTVCLVLSGLLTHLSQDRGQRECQQCAQILNLMTQHARDCVAERRPRQRITSSDLCYKICKKAEWSEEKICCAAKNFREKIKKYCDKALCKSTESAASEAGSSFAISEMECSTIPELLSPGASISTNFSSSEKPAAGESERHSLDKTPMFPSSKVGRDLENPASFAFEPLRAKSHNLSPLANSNSHTTSSQQTAPSVSVSGLTHRSLTRKGSQKTPAIPQSIQEESTCAEEELGAAGGQVNKEDVEIRDIIYKRFGPKGLDPYDTQPTFGDKKGFESMPQGMLHDQEQFFSFGNRAVGVPGIGEVVFGNLKQLRLVAGFWEKKREDCERTGTNPPYQHREEGVILSQYKNNFSILRTRYQKHHQWDRVAHLGNGMSGKCHLVMDHQTNFKFCCKKVHLLKYTKEEVNLWSELTHRFIVKLYGAIRHGVKIYIFCEFIDGGSLAACIEEQKRLRQRVSHWSAINYFHQLLQVLDYLQSQDILHEDIKADNILLRNGSTYMALTDFGTSRRLCDPRELRHKSPVGSPAHWSPEKAASQGHGFPADLWAALCVLIHMLSGDPPWMRRFMKSATILNFIIFSREPPLEDVPANVQPMVRDLLASGLVKDAGARPSAKKLLGHEAFGILAENTKPDRFYSSLITQSCALLPKPGAAERKTQGHNQADGGDCKILYSEDIPTGPYQESDTRNENQGEHQTSRGLEEHSAEDEEASEGQYADEQRLEEQPVRGETRGNMEEDFPGDHMENIPTRLNEASLSPPSGSCIESQPETKRHSLGMQVPNLKALLLVPDESRAFYMDEVPNGTEALQESSSKQQQLEVFAPEGREAGDLPNLSIFNEKLSGVNKSSPRAKAISQLSASNIDEQLRVSLSSARFADNTANGTISFNLSSGSEEFTSADLFDLGSMGGPETLKNNTTDAGAQGAEKTAQAISLSPPVSGTNLQQRKPYDLKLNLSPTGESTNAVGSSGFTNKKQELNWLGQPHKTPSTGRHSASSSRLGSGASGSHASPSFPFRFSSPSSSIPEEQDKMMQMLKAEQESLSSSGSEKFNDIPADDQGASHFFETDLMDWRSALSTLQSNIDSNSLEGHELVLFDEISRQKVLSVRLMERPITKRYLLENISGRLMMSYPHFTLCHMDKTPLKLDEPLQVHKVLVRKLTAPQKGCLCNNCRSQF</sequence>
<name>A0AAV4B5K4_9GAST</name>
<evidence type="ECO:0000313" key="9">
    <source>
        <dbReference type="Proteomes" id="UP000735302"/>
    </source>
</evidence>
<feature type="region of interest" description="Disordered" evidence="6">
    <location>
        <begin position="22"/>
        <end position="182"/>
    </location>
</feature>
<dbReference type="InterPro" id="IPR011009">
    <property type="entry name" value="Kinase-like_dom_sf"/>
</dbReference>
<dbReference type="PANTHER" id="PTHR11584">
    <property type="entry name" value="SERINE/THREONINE PROTEIN KINASE"/>
    <property type="match status" value="1"/>
</dbReference>
<dbReference type="Pfam" id="PF00069">
    <property type="entry name" value="Pkinase"/>
    <property type="match status" value="1"/>
</dbReference>
<keyword evidence="2" id="KW-0808">Transferase</keyword>
<keyword evidence="3" id="KW-0547">Nucleotide-binding</keyword>
<feature type="compositionally biased region" description="Basic and acidic residues" evidence="6">
    <location>
        <begin position="1774"/>
        <end position="1797"/>
    </location>
</feature>
<proteinExistence type="predicted"/>
<evidence type="ECO:0000256" key="1">
    <source>
        <dbReference type="ARBA" id="ARBA00022527"/>
    </source>
</evidence>
<dbReference type="SUPFAM" id="SSF56112">
    <property type="entry name" value="Protein kinase-like (PK-like)"/>
    <property type="match status" value="1"/>
</dbReference>
<feature type="compositionally biased region" description="Polar residues" evidence="6">
    <location>
        <begin position="1033"/>
        <end position="1050"/>
    </location>
</feature>
<dbReference type="InterPro" id="IPR000719">
    <property type="entry name" value="Prot_kinase_dom"/>
</dbReference>
<feature type="compositionally biased region" description="Polar residues" evidence="6">
    <location>
        <begin position="1253"/>
        <end position="1264"/>
    </location>
</feature>
<keyword evidence="1" id="KW-0723">Serine/threonine-protein kinase</keyword>
<feature type="compositionally biased region" description="Basic and acidic residues" evidence="6">
    <location>
        <begin position="1741"/>
        <end position="1760"/>
    </location>
</feature>
<feature type="region of interest" description="Disordered" evidence="6">
    <location>
        <begin position="1712"/>
        <end position="1797"/>
    </location>
</feature>
<keyword evidence="4 8" id="KW-0418">Kinase</keyword>
<dbReference type="EMBL" id="BLXT01004526">
    <property type="protein sequence ID" value="GFO14086.1"/>
    <property type="molecule type" value="Genomic_DNA"/>
</dbReference>
<dbReference type="PANTHER" id="PTHR11584:SF369">
    <property type="entry name" value="MITOGEN-ACTIVATED PROTEIN KINASE KINASE KINASE 19-RELATED"/>
    <property type="match status" value="1"/>
</dbReference>